<reference evidence="1" key="1">
    <citation type="submission" date="2021-07" db="EMBL/GenBank/DDBJ databases">
        <title>Aureisphaera sp. CAU 1614 isolated from sea sediment.</title>
        <authorList>
            <person name="Kim W."/>
        </authorList>
    </citation>
    <scope>NUCLEOTIDE SEQUENCE</scope>
    <source>
        <strain evidence="1">CAU 1614</strain>
    </source>
</reference>
<comment type="caution">
    <text evidence="1">The sequence shown here is derived from an EMBL/GenBank/DDBJ whole genome shotgun (WGS) entry which is preliminary data.</text>
</comment>
<name>A0A9X1FRL0_9FLAO</name>
<evidence type="ECO:0000313" key="1">
    <source>
        <dbReference type="EMBL" id="MBW2938804.1"/>
    </source>
</evidence>
<accession>A0A9X1FRL0</accession>
<dbReference type="Proteomes" id="UP001138686">
    <property type="component" value="Unassembled WGS sequence"/>
</dbReference>
<dbReference type="EMBL" id="JAHWDP010000005">
    <property type="protein sequence ID" value="MBW2938804.1"/>
    <property type="molecule type" value="Genomic_DNA"/>
</dbReference>
<sequence>MSSINQIVTPLDSAVLETKEQYQVYFKIVNHAFGELFKSIAERTICNPLEISFLEQYCELITYSLEAFRVKYLYNDEDKMKIDVTESGFPNYLEFRYLINDLALKNEHIAKLPKIDTLKAEFLEGLLKYKTPVSRRKLEQAASIVYYTSVDARYIFKRFVQGKIQKIENNPNAPYLISWSFYDVGSNRPFVCFMYFDLYKTTVEEYTQEIYEILEKVADRDMSLDMMAYAIDKKLPKLLPRKLRKIDLGPIHNVFAKDELQVTHCILEGIVNKVLDLSAHAISLTVEDIETKGSFKEGSFFSKQDLQIWEAQKPRKYLFSPHRVIQVVYDRIPDFLNNLTEEPIEIPTLKL</sequence>
<keyword evidence="2" id="KW-1185">Reference proteome</keyword>
<evidence type="ECO:0000313" key="2">
    <source>
        <dbReference type="Proteomes" id="UP001138686"/>
    </source>
</evidence>
<organism evidence="1 2">
    <name type="scientific">Halomarinibacterium sedimenti</name>
    <dbReference type="NCBI Taxonomy" id="2857106"/>
    <lineage>
        <taxon>Bacteria</taxon>
        <taxon>Pseudomonadati</taxon>
        <taxon>Bacteroidota</taxon>
        <taxon>Flavobacteriia</taxon>
        <taxon>Flavobacteriales</taxon>
        <taxon>Flavobacteriaceae</taxon>
        <taxon>Halomarinibacterium</taxon>
    </lineage>
</organism>
<proteinExistence type="predicted"/>
<protein>
    <submittedName>
        <fullName evidence="1">Uncharacterized protein</fullName>
    </submittedName>
</protein>
<dbReference type="AlphaFoldDB" id="A0A9X1FRL0"/>
<gene>
    <name evidence="1" type="ORF">KXJ69_11845</name>
</gene>
<dbReference type="RefSeq" id="WP_219053330.1">
    <property type="nucleotide sequence ID" value="NZ_JAHWDP010000005.1"/>
</dbReference>